<evidence type="ECO:0000313" key="7">
    <source>
        <dbReference type="Proteomes" id="UP000319175"/>
    </source>
</evidence>
<reference evidence="6 7" key="1">
    <citation type="submission" date="2019-06" db="EMBL/GenBank/DDBJ databases">
        <title>Flavobacterium sp. MaA-Y11 from geoumgang.</title>
        <authorList>
            <person name="Jeong S."/>
        </authorList>
    </citation>
    <scope>NUCLEOTIDE SEQUENCE [LARGE SCALE GENOMIC DNA]</scope>
    <source>
        <strain evidence="6 7">MaA-Y11</strain>
    </source>
</reference>
<dbReference type="Gene3D" id="1.20.5.1930">
    <property type="match status" value="1"/>
</dbReference>
<proteinExistence type="predicted"/>
<protein>
    <submittedName>
        <fullName evidence="6">Tetratricopeptide repeat protein</fullName>
    </submittedName>
</protein>
<comment type="caution">
    <text evidence="6">The sequence shown here is derived from an EMBL/GenBank/DDBJ whole genome shotgun (WGS) entry which is preliminary data.</text>
</comment>
<sequence>MKKTVFLFSVIGFVSFFGCSKKKLDYSEKTIDSIPIYLVIANEGSEPYQKRLECNKKAFDFFINQENDSVNRINLFKIANRYYNMDDFREFKKTVHIILKRATDSKDTLSMAKAYTYIGEYFANTIKKDSAYLYYVKAEKIYQKRNDKINLGGVYISMATTQAYENDYLGCELSAVKALNVLRDTPDKSKIYEAHNILGFVANQLKDYEKSLEYHTKALAIAKENNLTLLNEVSSSLNNIGNVYQNQKKYKQAIAFFEEALKDKRLVFDKPSLYGIILDNLACSKFQIKDYSQLPDMLYKSLRIRDSLNIGVGVIFSKIHLSEYYYKEGDSILARKFAVEALSRSKEIKNSESALVSLRQLAAVDPIKASMYKEEYIKISDSLKLEERKTREKFARIRYETDEVILAKDKAVLQKWTVFWIAVSVLLSVLVFYLLRLRKSRQRELLLLLSRQKADEEIYHLISDRHQKFEEGREKEKKRIARELHDGVLGRLSNIRTSLLVLENKTDSETVRRCISQMAEIQDVEKEIRNIAHGLGRDLFFFKRDYSELLTSVLEDLANKTSLKINLEMDKSIDWNALDSQKKLGIYQILQEYFNCMDKQEIGTDMTVCFYKNNSLLIMEIEGVLSDIKNHEIEQVLKDMGLKEINIDLRISHILDGKTSLRMTMLMKTDQNI</sequence>
<dbReference type="GO" id="GO:0000155">
    <property type="term" value="F:phosphorelay sensor kinase activity"/>
    <property type="evidence" value="ECO:0007669"/>
    <property type="project" value="InterPro"/>
</dbReference>
<dbReference type="Gene3D" id="1.25.40.10">
    <property type="entry name" value="Tetratricopeptide repeat domain"/>
    <property type="match status" value="1"/>
</dbReference>
<dbReference type="GO" id="GO:0016020">
    <property type="term" value="C:membrane"/>
    <property type="evidence" value="ECO:0007669"/>
    <property type="project" value="InterPro"/>
</dbReference>
<dbReference type="PROSITE" id="PS50293">
    <property type="entry name" value="TPR_REGION"/>
    <property type="match status" value="1"/>
</dbReference>
<dbReference type="RefSeq" id="WP_140001539.1">
    <property type="nucleotide sequence ID" value="NZ_VFJE01000056.1"/>
</dbReference>
<feature type="repeat" description="TPR" evidence="3">
    <location>
        <begin position="234"/>
        <end position="267"/>
    </location>
</feature>
<feature type="domain" description="Signal transduction histidine kinase subgroup 3 dimerisation and phosphoacceptor" evidence="5">
    <location>
        <begin position="476"/>
        <end position="535"/>
    </location>
</feature>
<evidence type="ECO:0000256" key="4">
    <source>
        <dbReference type="SAM" id="Phobius"/>
    </source>
</evidence>
<dbReference type="OrthoDB" id="977000at2"/>
<dbReference type="SUPFAM" id="SSF48452">
    <property type="entry name" value="TPR-like"/>
    <property type="match status" value="1"/>
</dbReference>
<accession>A0A501PYI0</accession>
<keyword evidence="2 3" id="KW-0802">TPR repeat</keyword>
<dbReference type="Proteomes" id="UP000319175">
    <property type="component" value="Unassembled WGS sequence"/>
</dbReference>
<evidence type="ECO:0000256" key="3">
    <source>
        <dbReference type="PROSITE-ProRule" id="PRU00339"/>
    </source>
</evidence>
<keyword evidence="7" id="KW-1185">Reference proteome</keyword>
<dbReference type="InterPro" id="IPR011990">
    <property type="entry name" value="TPR-like_helical_dom_sf"/>
</dbReference>
<feature type="repeat" description="TPR" evidence="3">
    <location>
        <begin position="192"/>
        <end position="225"/>
    </location>
</feature>
<organism evidence="6 7">
    <name type="scientific">Flavobacterium microcysteis</name>
    <dbReference type="NCBI Taxonomy" id="2596891"/>
    <lineage>
        <taxon>Bacteria</taxon>
        <taxon>Pseudomonadati</taxon>
        <taxon>Bacteroidota</taxon>
        <taxon>Flavobacteriia</taxon>
        <taxon>Flavobacteriales</taxon>
        <taxon>Flavobacteriaceae</taxon>
        <taxon>Flavobacterium</taxon>
    </lineage>
</organism>
<dbReference type="InterPro" id="IPR051685">
    <property type="entry name" value="Ycf3/AcsC/BcsC/TPR_MFPF"/>
</dbReference>
<dbReference type="GO" id="GO:0046983">
    <property type="term" value="F:protein dimerization activity"/>
    <property type="evidence" value="ECO:0007669"/>
    <property type="project" value="InterPro"/>
</dbReference>
<dbReference type="PROSITE" id="PS50005">
    <property type="entry name" value="TPR"/>
    <property type="match status" value="2"/>
</dbReference>
<dbReference type="Pfam" id="PF13424">
    <property type="entry name" value="TPR_12"/>
    <property type="match status" value="1"/>
</dbReference>
<keyword evidence="4" id="KW-1133">Transmembrane helix</keyword>
<gene>
    <name evidence="6" type="ORF">FJA49_13915</name>
</gene>
<keyword evidence="4" id="KW-0812">Transmembrane</keyword>
<feature type="transmembrane region" description="Helical" evidence="4">
    <location>
        <begin position="416"/>
        <end position="435"/>
    </location>
</feature>
<dbReference type="SMART" id="SM00028">
    <property type="entry name" value="TPR"/>
    <property type="match status" value="3"/>
</dbReference>
<evidence type="ECO:0000256" key="1">
    <source>
        <dbReference type="ARBA" id="ARBA00022737"/>
    </source>
</evidence>
<evidence type="ECO:0000313" key="6">
    <source>
        <dbReference type="EMBL" id="TPD65295.1"/>
    </source>
</evidence>
<dbReference type="PROSITE" id="PS51257">
    <property type="entry name" value="PROKAR_LIPOPROTEIN"/>
    <property type="match status" value="1"/>
</dbReference>
<dbReference type="PANTHER" id="PTHR44943:SF4">
    <property type="entry name" value="TPR REPEAT-CONTAINING PROTEIN MJ0798"/>
    <property type="match status" value="1"/>
</dbReference>
<dbReference type="EMBL" id="VFJE01000056">
    <property type="protein sequence ID" value="TPD65295.1"/>
    <property type="molecule type" value="Genomic_DNA"/>
</dbReference>
<dbReference type="Pfam" id="PF07730">
    <property type="entry name" value="HisKA_3"/>
    <property type="match status" value="1"/>
</dbReference>
<name>A0A501PYI0_9FLAO</name>
<evidence type="ECO:0000259" key="5">
    <source>
        <dbReference type="Pfam" id="PF07730"/>
    </source>
</evidence>
<keyword evidence="4" id="KW-0472">Membrane</keyword>
<dbReference type="AlphaFoldDB" id="A0A501PYI0"/>
<evidence type="ECO:0000256" key="2">
    <source>
        <dbReference type="ARBA" id="ARBA00022803"/>
    </source>
</evidence>
<keyword evidence="1" id="KW-0677">Repeat</keyword>
<dbReference type="InterPro" id="IPR019734">
    <property type="entry name" value="TPR_rpt"/>
</dbReference>
<dbReference type="InterPro" id="IPR011712">
    <property type="entry name" value="Sig_transdc_His_kin_sub3_dim/P"/>
</dbReference>
<dbReference type="PANTHER" id="PTHR44943">
    <property type="entry name" value="CELLULOSE SYNTHASE OPERON PROTEIN C"/>
    <property type="match status" value="1"/>
</dbReference>